<proteinExistence type="predicted"/>
<evidence type="ECO:0000313" key="2">
    <source>
        <dbReference type="EMBL" id="EGZ22715.1"/>
    </source>
</evidence>
<dbReference type="EMBL" id="JH159153">
    <property type="protein sequence ID" value="EGZ22715.1"/>
    <property type="molecule type" value="Genomic_DNA"/>
</dbReference>
<protein>
    <submittedName>
        <fullName evidence="2">Uncharacterized protein</fullName>
    </submittedName>
</protein>
<accession>G4ZBB9</accession>
<dbReference type="KEGG" id="psoj:PHYSODRAFT_299869"/>
<keyword evidence="1" id="KW-1133">Transmembrane helix</keyword>
<dbReference type="RefSeq" id="XP_009525432.1">
    <property type="nucleotide sequence ID" value="XM_009527137.1"/>
</dbReference>
<dbReference type="InParanoid" id="G4ZBB9"/>
<dbReference type="AlphaFoldDB" id="G4ZBB9"/>
<sequence>MLVGLPSSSENGGYFVISRWLYRTATLSRWHSRTCRCKSRHQRARHRSMGAQAAVLSEVAVVDPTTNDPSRERGLLVEQCRDEDLYERRTIKQKVVLGILYAVVALEALYLVGLVVMYITDWFVLLLAAAQRLKRLRS</sequence>
<keyword evidence="1" id="KW-0812">Transmembrane</keyword>
<evidence type="ECO:0000256" key="1">
    <source>
        <dbReference type="SAM" id="Phobius"/>
    </source>
</evidence>
<keyword evidence="3" id="KW-1185">Reference proteome</keyword>
<organism evidence="2 3">
    <name type="scientific">Phytophthora sojae (strain P6497)</name>
    <name type="common">Soybean stem and root rot agent</name>
    <name type="synonym">Phytophthora megasperma f. sp. glycines</name>
    <dbReference type="NCBI Taxonomy" id="1094619"/>
    <lineage>
        <taxon>Eukaryota</taxon>
        <taxon>Sar</taxon>
        <taxon>Stramenopiles</taxon>
        <taxon>Oomycota</taxon>
        <taxon>Peronosporomycetes</taxon>
        <taxon>Peronosporales</taxon>
        <taxon>Peronosporaceae</taxon>
        <taxon>Phytophthora</taxon>
    </lineage>
</organism>
<dbReference type="GeneID" id="20641795"/>
<reference evidence="2 3" key="1">
    <citation type="journal article" date="2006" name="Science">
        <title>Phytophthora genome sequences uncover evolutionary origins and mechanisms of pathogenesis.</title>
        <authorList>
            <person name="Tyler B.M."/>
            <person name="Tripathy S."/>
            <person name="Zhang X."/>
            <person name="Dehal P."/>
            <person name="Jiang R.H."/>
            <person name="Aerts A."/>
            <person name="Arredondo F.D."/>
            <person name="Baxter L."/>
            <person name="Bensasson D."/>
            <person name="Beynon J.L."/>
            <person name="Chapman J."/>
            <person name="Damasceno C.M."/>
            <person name="Dorrance A.E."/>
            <person name="Dou D."/>
            <person name="Dickerman A.W."/>
            <person name="Dubchak I.L."/>
            <person name="Garbelotto M."/>
            <person name="Gijzen M."/>
            <person name="Gordon S.G."/>
            <person name="Govers F."/>
            <person name="Grunwald N.J."/>
            <person name="Huang W."/>
            <person name="Ivors K.L."/>
            <person name="Jones R.W."/>
            <person name="Kamoun S."/>
            <person name="Krampis K."/>
            <person name="Lamour K.H."/>
            <person name="Lee M.K."/>
            <person name="McDonald W.H."/>
            <person name="Medina M."/>
            <person name="Meijer H.J."/>
            <person name="Nordberg E.K."/>
            <person name="Maclean D.J."/>
            <person name="Ospina-Giraldo M.D."/>
            <person name="Morris P.F."/>
            <person name="Phuntumart V."/>
            <person name="Putnam N.H."/>
            <person name="Rash S."/>
            <person name="Rose J.K."/>
            <person name="Sakihama Y."/>
            <person name="Salamov A.A."/>
            <person name="Savidor A."/>
            <person name="Scheuring C.F."/>
            <person name="Smith B.M."/>
            <person name="Sobral B.W."/>
            <person name="Terry A."/>
            <person name="Torto-Alalibo T.A."/>
            <person name="Win J."/>
            <person name="Xu Z."/>
            <person name="Zhang H."/>
            <person name="Grigoriev I.V."/>
            <person name="Rokhsar D.S."/>
            <person name="Boore J.L."/>
        </authorList>
    </citation>
    <scope>NUCLEOTIDE SEQUENCE [LARGE SCALE GENOMIC DNA]</scope>
    <source>
        <strain evidence="2 3">P6497</strain>
    </source>
</reference>
<keyword evidence="1" id="KW-0472">Membrane</keyword>
<feature type="transmembrane region" description="Helical" evidence="1">
    <location>
        <begin position="95"/>
        <end position="119"/>
    </location>
</feature>
<evidence type="ECO:0000313" key="3">
    <source>
        <dbReference type="Proteomes" id="UP000002640"/>
    </source>
</evidence>
<name>G4ZBB9_PHYSP</name>
<dbReference type="Proteomes" id="UP000002640">
    <property type="component" value="Unassembled WGS sequence"/>
</dbReference>
<gene>
    <name evidence="2" type="ORF">PHYSODRAFT_299869</name>
</gene>